<gene>
    <name evidence="2" type="ORF">PG993_013000</name>
</gene>
<evidence type="ECO:0000313" key="2">
    <source>
        <dbReference type="EMBL" id="KAK8022233.1"/>
    </source>
</evidence>
<evidence type="ECO:0000256" key="1">
    <source>
        <dbReference type="SAM" id="MobiDB-lite"/>
    </source>
</evidence>
<feature type="region of interest" description="Disordered" evidence="1">
    <location>
        <begin position="1"/>
        <end position="34"/>
    </location>
</feature>
<proteinExistence type="predicted"/>
<protein>
    <submittedName>
        <fullName evidence="2">Uncharacterized protein</fullName>
    </submittedName>
</protein>
<name>A0ABR1RWI0_9PEZI</name>
<organism evidence="2 3">
    <name type="scientific">Apiospora rasikravindrae</name>
    <dbReference type="NCBI Taxonomy" id="990691"/>
    <lineage>
        <taxon>Eukaryota</taxon>
        <taxon>Fungi</taxon>
        <taxon>Dikarya</taxon>
        <taxon>Ascomycota</taxon>
        <taxon>Pezizomycotina</taxon>
        <taxon>Sordariomycetes</taxon>
        <taxon>Xylariomycetidae</taxon>
        <taxon>Amphisphaeriales</taxon>
        <taxon>Apiosporaceae</taxon>
        <taxon>Apiospora</taxon>
    </lineage>
</organism>
<keyword evidence="3" id="KW-1185">Reference proteome</keyword>
<accession>A0ABR1RWI0</accession>
<evidence type="ECO:0000313" key="3">
    <source>
        <dbReference type="Proteomes" id="UP001444661"/>
    </source>
</evidence>
<comment type="caution">
    <text evidence="2">The sequence shown here is derived from an EMBL/GenBank/DDBJ whole genome shotgun (WGS) entry which is preliminary data.</text>
</comment>
<feature type="compositionally biased region" description="Polar residues" evidence="1">
    <location>
        <begin position="11"/>
        <end position="24"/>
    </location>
</feature>
<dbReference type="EMBL" id="JAQQWK010000012">
    <property type="protein sequence ID" value="KAK8022233.1"/>
    <property type="molecule type" value="Genomic_DNA"/>
</dbReference>
<reference evidence="2 3" key="1">
    <citation type="submission" date="2023-01" db="EMBL/GenBank/DDBJ databases">
        <title>Analysis of 21 Apiospora genomes using comparative genomics revels a genus with tremendous synthesis potential of carbohydrate active enzymes and secondary metabolites.</title>
        <authorList>
            <person name="Sorensen T."/>
        </authorList>
    </citation>
    <scope>NUCLEOTIDE SEQUENCE [LARGE SCALE GENOMIC DNA]</scope>
    <source>
        <strain evidence="2 3">CBS 33761</strain>
    </source>
</reference>
<sequence>MAQKGGLIPSATDTATRSNSSGPFQIQDVKDRDGEQWVVVPKPEETGTSEEGEGGMESHFDFKVGWGKWKHTVFSWDLKIGRRSS</sequence>
<dbReference type="Proteomes" id="UP001444661">
    <property type="component" value="Unassembled WGS sequence"/>
</dbReference>